<sequence>MTTLTHTVTGLALGKLMFNSIGAPAFYMDETTFVLYSGIISNFPDLNMLWKRNLHTHHDDLTHYPVIPFVLSMLFLVLSRFLIIPNELLIFPILWLIHLFLDLYGIRAGIHLFWPFNRHEVSLIKLEKIEKASITKKIDIALSNGQVVFELVALAVSITFLLT</sequence>
<organism evidence="2 3">
    <name type="scientific">candidate division WWE3 bacterium</name>
    <dbReference type="NCBI Taxonomy" id="2053526"/>
    <lineage>
        <taxon>Bacteria</taxon>
        <taxon>Katanobacteria</taxon>
    </lineage>
</organism>
<proteinExistence type="predicted"/>
<reference evidence="2 3" key="1">
    <citation type="journal article" date="2017" name="ISME J.">
        <title>Energy and carbon metabolisms in a deep terrestrial subsurface fluid microbial community.</title>
        <authorList>
            <person name="Momper L."/>
            <person name="Jungbluth S.P."/>
            <person name="Lee M.D."/>
            <person name="Amend J.P."/>
        </authorList>
    </citation>
    <scope>NUCLEOTIDE SEQUENCE [LARGE SCALE GENOMIC DNA]</scope>
    <source>
        <strain evidence="2">SURF_46</strain>
    </source>
</reference>
<keyword evidence="1" id="KW-0472">Membrane</keyword>
<name>A0A3A4ZAX0_UNCKA</name>
<comment type="caution">
    <text evidence="2">The sequence shown here is derived from an EMBL/GenBank/DDBJ whole genome shotgun (WGS) entry which is preliminary data.</text>
</comment>
<feature type="transmembrane region" description="Helical" evidence="1">
    <location>
        <begin position="138"/>
        <end position="162"/>
    </location>
</feature>
<gene>
    <name evidence="2" type="ORF">C4561_04910</name>
</gene>
<keyword evidence="1" id="KW-1133">Transmembrane helix</keyword>
<dbReference type="AlphaFoldDB" id="A0A3A4ZAX0"/>
<feature type="transmembrane region" description="Helical" evidence="1">
    <location>
        <begin position="62"/>
        <end position="83"/>
    </location>
</feature>
<evidence type="ECO:0000256" key="1">
    <source>
        <dbReference type="SAM" id="Phobius"/>
    </source>
</evidence>
<evidence type="ECO:0000313" key="3">
    <source>
        <dbReference type="Proteomes" id="UP000265540"/>
    </source>
</evidence>
<accession>A0A3A4ZAX0</accession>
<keyword evidence="1" id="KW-0812">Transmembrane</keyword>
<feature type="transmembrane region" description="Helical" evidence="1">
    <location>
        <begin position="89"/>
        <end position="117"/>
    </location>
</feature>
<evidence type="ECO:0000313" key="2">
    <source>
        <dbReference type="EMBL" id="RJR26464.1"/>
    </source>
</evidence>
<dbReference type="Proteomes" id="UP000265540">
    <property type="component" value="Unassembled WGS sequence"/>
</dbReference>
<dbReference type="InterPro" id="IPR007404">
    <property type="entry name" value="YdjM-like"/>
</dbReference>
<dbReference type="EMBL" id="QZJF01000021">
    <property type="protein sequence ID" value="RJR26464.1"/>
    <property type="molecule type" value="Genomic_DNA"/>
</dbReference>
<protein>
    <submittedName>
        <fullName evidence="2">Uncharacterized protein</fullName>
    </submittedName>
</protein>
<dbReference type="Pfam" id="PF04307">
    <property type="entry name" value="YdjM"/>
    <property type="match status" value="1"/>
</dbReference>